<dbReference type="AlphaFoldDB" id="A0A6A6B853"/>
<dbReference type="GeneID" id="54298330"/>
<dbReference type="Proteomes" id="UP000799438">
    <property type="component" value="Unassembled WGS sequence"/>
</dbReference>
<organism evidence="2 3">
    <name type="scientific">Aplosporella prunicola CBS 121167</name>
    <dbReference type="NCBI Taxonomy" id="1176127"/>
    <lineage>
        <taxon>Eukaryota</taxon>
        <taxon>Fungi</taxon>
        <taxon>Dikarya</taxon>
        <taxon>Ascomycota</taxon>
        <taxon>Pezizomycotina</taxon>
        <taxon>Dothideomycetes</taxon>
        <taxon>Dothideomycetes incertae sedis</taxon>
        <taxon>Botryosphaeriales</taxon>
        <taxon>Aplosporellaceae</taxon>
        <taxon>Aplosporella</taxon>
    </lineage>
</organism>
<feature type="compositionally biased region" description="Low complexity" evidence="1">
    <location>
        <begin position="131"/>
        <end position="143"/>
    </location>
</feature>
<gene>
    <name evidence="2" type="ORF">K452DRAFT_289492</name>
</gene>
<evidence type="ECO:0000313" key="3">
    <source>
        <dbReference type="Proteomes" id="UP000799438"/>
    </source>
</evidence>
<protein>
    <submittedName>
        <fullName evidence="2">Uncharacterized protein</fullName>
    </submittedName>
</protein>
<feature type="compositionally biased region" description="Basic residues" evidence="1">
    <location>
        <begin position="178"/>
        <end position="190"/>
    </location>
</feature>
<reference evidence="2" key="1">
    <citation type="journal article" date="2020" name="Stud. Mycol.">
        <title>101 Dothideomycetes genomes: a test case for predicting lifestyles and emergence of pathogens.</title>
        <authorList>
            <person name="Haridas S."/>
            <person name="Albert R."/>
            <person name="Binder M."/>
            <person name="Bloem J."/>
            <person name="Labutti K."/>
            <person name="Salamov A."/>
            <person name="Andreopoulos B."/>
            <person name="Baker S."/>
            <person name="Barry K."/>
            <person name="Bills G."/>
            <person name="Bluhm B."/>
            <person name="Cannon C."/>
            <person name="Castanera R."/>
            <person name="Culley D."/>
            <person name="Daum C."/>
            <person name="Ezra D."/>
            <person name="Gonzalez J."/>
            <person name="Henrissat B."/>
            <person name="Kuo A."/>
            <person name="Liang C."/>
            <person name="Lipzen A."/>
            <person name="Lutzoni F."/>
            <person name="Magnuson J."/>
            <person name="Mondo S."/>
            <person name="Nolan M."/>
            <person name="Ohm R."/>
            <person name="Pangilinan J."/>
            <person name="Park H.-J."/>
            <person name="Ramirez L."/>
            <person name="Alfaro M."/>
            <person name="Sun H."/>
            <person name="Tritt A."/>
            <person name="Yoshinaga Y."/>
            <person name="Zwiers L.-H."/>
            <person name="Turgeon B."/>
            <person name="Goodwin S."/>
            <person name="Spatafora J."/>
            <person name="Crous P."/>
            <person name="Grigoriev I."/>
        </authorList>
    </citation>
    <scope>NUCLEOTIDE SEQUENCE</scope>
    <source>
        <strain evidence="2">CBS 121167</strain>
    </source>
</reference>
<feature type="region of interest" description="Disordered" evidence="1">
    <location>
        <begin position="123"/>
        <end position="190"/>
    </location>
</feature>
<feature type="region of interest" description="Disordered" evidence="1">
    <location>
        <begin position="60"/>
        <end position="104"/>
    </location>
</feature>
<evidence type="ECO:0000313" key="2">
    <source>
        <dbReference type="EMBL" id="KAF2140096.1"/>
    </source>
</evidence>
<dbReference type="EMBL" id="ML995491">
    <property type="protein sequence ID" value="KAF2140096.1"/>
    <property type="molecule type" value="Genomic_DNA"/>
</dbReference>
<dbReference type="OrthoDB" id="3910171at2759"/>
<dbReference type="RefSeq" id="XP_033395809.1">
    <property type="nucleotide sequence ID" value="XM_033540834.1"/>
</dbReference>
<keyword evidence="3" id="KW-1185">Reference proteome</keyword>
<feature type="region of interest" description="Disordered" evidence="1">
    <location>
        <begin position="1"/>
        <end position="43"/>
    </location>
</feature>
<feature type="compositionally biased region" description="Low complexity" evidence="1">
    <location>
        <begin position="76"/>
        <end position="94"/>
    </location>
</feature>
<accession>A0A6A6B853</accession>
<proteinExistence type="predicted"/>
<evidence type="ECO:0000256" key="1">
    <source>
        <dbReference type="SAM" id="MobiDB-lite"/>
    </source>
</evidence>
<name>A0A6A6B853_9PEZI</name>
<sequence length="190" mass="21304">MFEGFSFGAASRHPSSLDTSDDDYTHLSPTSSPPPHLLPEYHNMSISELSRRFSAQRIEPEYLDPYAPQDQPDWLSSMPTSPTSSPSGRSSPHQSIRDRRQAHTQWQCEAVNIRDLASLVEQMVESGDQCSLRSKSTSSSSSESGEDEDGLQGSKTPSLKYRRSGDLSRNAAVSKDIRFRRRPRKAYSHK</sequence>